<feature type="compositionally biased region" description="Polar residues" evidence="1">
    <location>
        <begin position="94"/>
        <end position="103"/>
    </location>
</feature>
<gene>
    <name evidence="2" type="ORF">MINT15_16460</name>
</gene>
<feature type="compositionally biased region" description="Low complexity" evidence="1">
    <location>
        <begin position="116"/>
        <end position="137"/>
    </location>
</feature>
<dbReference type="EMBL" id="JRZE01000003">
    <property type="protein sequence ID" value="KHF44764.1"/>
    <property type="molecule type" value="Genomic_DNA"/>
</dbReference>
<dbReference type="Proteomes" id="UP000030848">
    <property type="component" value="Unassembled WGS sequence"/>
</dbReference>
<evidence type="ECO:0000256" key="1">
    <source>
        <dbReference type="SAM" id="MobiDB-lite"/>
    </source>
</evidence>
<name>A0A837DEG5_9PSEU</name>
<proteinExistence type="predicted"/>
<accession>A0A837DEG5</accession>
<comment type="caution">
    <text evidence="2">The sequence shown here is derived from an EMBL/GenBank/DDBJ whole genome shotgun (WGS) entry which is preliminary data.</text>
</comment>
<feature type="region of interest" description="Disordered" evidence="1">
    <location>
        <begin position="64"/>
        <end position="149"/>
    </location>
</feature>
<sequence length="265" mass="28080">MNGGEKVAEMVKTSATHEWRVRVPHRALLDIHLATLHDPTLLDAEKNSRASDFIRASDFRVDITTNHGHGPHGLPGASPHSPSAVPADTDEPTRPTTGPSATEPQHRDAPRTARLPKAAEAPRTPKTAKATKATKAPFPGEHGHRSDNTVNVSSATILDSRPNSFAPSMIRAMTTTATMTALTALTAMRVSSSARGLGVVDEGDQPEEPDHGGSGFEPRRPDIDSDLGPSTSDTPLGTSRVLLATPRGVSEPGQPLPHLPSWSRS</sequence>
<dbReference type="AlphaFoldDB" id="A0A837DEG5"/>
<organism evidence="2 3">
    <name type="scientific">Saccharomonospora viridis</name>
    <dbReference type="NCBI Taxonomy" id="1852"/>
    <lineage>
        <taxon>Bacteria</taxon>
        <taxon>Bacillati</taxon>
        <taxon>Actinomycetota</taxon>
        <taxon>Actinomycetes</taxon>
        <taxon>Pseudonocardiales</taxon>
        <taxon>Pseudonocardiaceae</taxon>
        <taxon>Saccharomonospora</taxon>
    </lineage>
</organism>
<evidence type="ECO:0000313" key="2">
    <source>
        <dbReference type="EMBL" id="KHF44764.1"/>
    </source>
</evidence>
<protein>
    <submittedName>
        <fullName evidence="2">Uncharacterized protein</fullName>
    </submittedName>
</protein>
<feature type="region of interest" description="Disordered" evidence="1">
    <location>
        <begin position="195"/>
        <end position="265"/>
    </location>
</feature>
<evidence type="ECO:0000313" key="3">
    <source>
        <dbReference type="Proteomes" id="UP000030848"/>
    </source>
</evidence>
<feature type="compositionally biased region" description="Polar residues" evidence="1">
    <location>
        <begin position="228"/>
        <end position="237"/>
    </location>
</feature>
<reference evidence="2 3" key="1">
    <citation type="submission" date="2014-10" db="EMBL/GenBank/DDBJ databases">
        <title>Genome sequence of Micropolyspora internatus JCM3315.</title>
        <authorList>
            <person name="Shin S.-K."/>
            <person name="Yi H."/>
        </authorList>
    </citation>
    <scope>NUCLEOTIDE SEQUENCE [LARGE SCALE GENOMIC DNA]</scope>
    <source>
        <strain evidence="2 3">JCM 3315</strain>
    </source>
</reference>